<dbReference type="InterPro" id="IPR044822">
    <property type="entry name" value="Myb_DNA-bind_4"/>
</dbReference>
<evidence type="ECO:0000256" key="1">
    <source>
        <dbReference type="ARBA" id="ARBA00004123"/>
    </source>
</evidence>
<dbReference type="PANTHER" id="PTHR21654">
    <property type="entry name" value="FI21293P1"/>
    <property type="match status" value="1"/>
</dbReference>
<evidence type="ECO:0000313" key="9">
    <source>
        <dbReference type="Proteomes" id="UP001163823"/>
    </source>
</evidence>
<feature type="domain" description="Myb-like" evidence="7">
    <location>
        <begin position="33"/>
        <end position="89"/>
    </location>
</feature>
<dbReference type="EMBL" id="JARAOO010000007">
    <property type="protein sequence ID" value="KAJ7961223.1"/>
    <property type="molecule type" value="Genomic_DNA"/>
</dbReference>
<dbReference type="PANTHER" id="PTHR21654:SF66">
    <property type="entry name" value="TRIHELIX TRANSCRIPTION FACTOR GT-3B"/>
    <property type="match status" value="1"/>
</dbReference>
<evidence type="ECO:0000256" key="4">
    <source>
        <dbReference type="ARBA" id="ARBA00023163"/>
    </source>
</evidence>
<name>A0AAD7LNA8_QUISA</name>
<dbReference type="InterPro" id="IPR001005">
    <property type="entry name" value="SANT/Myb"/>
</dbReference>
<evidence type="ECO:0000256" key="2">
    <source>
        <dbReference type="ARBA" id="ARBA00023015"/>
    </source>
</evidence>
<protein>
    <submittedName>
        <fullName evidence="8">Trihelix transcription factor GT-3b</fullName>
    </submittedName>
</protein>
<dbReference type="CDD" id="cd12203">
    <property type="entry name" value="GT1"/>
    <property type="match status" value="1"/>
</dbReference>
<dbReference type="GO" id="GO:0005634">
    <property type="term" value="C:nucleus"/>
    <property type="evidence" value="ECO:0007669"/>
    <property type="project" value="UniProtKB-SubCell"/>
</dbReference>
<keyword evidence="9" id="KW-1185">Reference proteome</keyword>
<keyword evidence="4" id="KW-0804">Transcription</keyword>
<dbReference type="Gene3D" id="1.10.10.60">
    <property type="entry name" value="Homeodomain-like"/>
    <property type="match status" value="1"/>
</dbReference>
<evidence type="ECO:0000256" key="3">
    <source>
        <dbReference type="ARBA" id="ARBA00023125"/>
    </source>
</evidence>
<organism evidence="8 9">
    <name type="scientific">Quillaja saponaria</name>
    <name type="common">Soap bark tree</name>
    <dbReference type="NCBI Taxonomy" id="32244"/>
    <lineage>
        <taxon>Eukaryota</taxon>
        <taxon>Viridiplantae</taxon>
        <taxon>Streptophyta</taxon>
        <taxon>Embryophyta</taxon>
        <taxon>Tracheophyta</taxon>
        <taxon>Spermatophyta</taxon>
        <taxon>Magnoliopsida</taxon>
        <taxon>eudicotyledons</taxon>
        <taxon>Gunneridae</taxon>
        <taxon>Pentapetalae</taxon>
        <taxon>rosids</taxon>
        <taxon>fabids</taxon>
        <taxon>Fabales</taxon>
        <taxon>Quillajaceae</taxon>
        <taxon>Quillaja</taxon>
    </lineage>
</organism>
<feature type="compositionally biased region" description="Basic residues" evidence="6">
    <location>
        <begin position="160"/>
        <end position="169"/>
    </location>
</feature>
<keyword evidence="5" id="KW-0539">Nucleus</keyword>
<comment type="subcellular location">
    <subcellularLocation>
        <location evidence="1">Nucleus</location>
    </subcellularLocation>
</comment>
<dbReference type="KEGG" id="qsa:O6P43_016594"/>
<keyword evidence="3" id="KW-0238">DNA-binding</keyword>
<reference evidence="8" key="1">
    <citation type="journal article" date="2023" name="Science">
        <title>Elucidation of the pathway for biosynthesis of saponin adjuvants from the soapbark tree.</title>
        <authorList>
            <person name="Reed J."/>
            <person name="Orme A."/>
            <person name="El-Demerdash A."/>
            <person name="Owen C."/>
            <person name="Martin L.B.B."/>
            <person name="Misra R.C."/>
            <person name="Kikuchi S."/>
            <person name="Rejzek M."/>
            <person name="Martin A.C."/>
            <person name="Harkess A."/>
            <person name="Leebens-Mack J."/>
            <person name="Louveau T."/>
            <person name="Stephenson M.J."/>
            <person name="Osbourn A."/>
        </authorList>
    </citation>
    <scope>NUCLEOTIDE SEQUENCE</scope>
    <source>
        <strain evidence="8">S10</strain>
    </source>
</reference>
<feature type="region of interest" description="Disordered" evidence="6">
    <location>
        <begin position="128"/>
        <end position="190"/>
    </location>
</feature>
<dbReference type="GO" id="GO:0003677">
    <property type="term" value="F:DNA binding"/>
    <property type="evidence" value="ECO:0007669"/>
    <property type="project" value="UniProtKB-KW"/>
</dbReference>
<dbReference type="PROSITE" id="PS50090">
    <property type="entry name" value="MYB_LIKE"/>
    <property type="match status" value="1"/>
</dbReference>
<evidence type="ECO:0000313" key="8">
    <source>
        <dbReference type="EMBL" id="KAJ7961223.1"/>
    </source>
</evidence>
<dbReference type="Proteomes" id="UP001163823">
    <property type="component" value="Chromosome 7"/>
</dbReference>
<evidence type="ECO:0000259" key="7">
    <source>
        <dbReference type="PROSITE" id="PS50090"/>
    </source>
</evidence>
<accession>A0AAD7LNA8</accession>
<comment type="caution">
    <text evidence="8">The sequence shown here is derived from an EMBL/GenBank/DDBJ whole genome shotgun (WGS) entry which is preliminary data.</text>
</comment>
<dbReference type="Pfam" id="PF13837">
    <property type="entry name" value="Myb_DNA-bind_4"/>
    <property type="match status" value="1"/>
</dbReference>
<proteinExistence type="predicted"/>
<dbReference type="GO" id="GO:0006355">
    <property type="term" value="P:regulation of DNA-templated transcription"/>
    <property type="evidence" value="ECO:0007669"/>
    <property type="project" value="UniProtKB-ARBA"/>
</dbReference>
<evidence type="ECO:0000256" key="6">
    <source>
        <dbReference type="SAM" id="MobiDB-lite"/>
    </source>
</evidence>
<keyword evidence="2" id="KW-0805">Transcription regulation</keyword>
<evidence type="ECO:0000256" key="5">
    <source>
        <dbReference type="ARBA" id="ARBA00023242"/>
    </source>
</evidence>
<feature type="compositionally biased region" description="Low complexity" evidence="6">
    <location>
        <begin position="176"/>
        <end position="188"/>
    </location>
</feature>
<sequence>MEPYHFHQQVHPHNISSSSTINVDASSDRFPQWSIQETKEFLMIRAGLDRTFMETKRNKLLWEVISTKMKEKGFNRSADQCKCKWKNLVTRYKGCETMEVESVRQQFPYYSELQAIFATRTQRMMWIESEGGGSGSRKKEVQFSSDEEEEEESVGEKSNISRKKNKKQGKSNVNMSTGVGSKSGSGNSNDLQDILREYMKQQMQMEAQWMEAFEARENEKLLKEMEWKQTMDALENERIMMNQRWREREEQRRTERRS</sequence>
<gene>
    <name evidence="8" type="ORF">O6P43_016594</name>
</gene>
<dbReference type="FunFam" id="1.10.10.60:FF:000032">
    <property type="entry name" value="Zinc finger and SCAN domain-containing 20"/>
    <property type="match status" value="1"/>
</dbReference>
<dbReference type="AlphaFoldDB" id="A0AAD7LNA8"/>